<keyword evidence="8 12" id="KW-0653">Protein transport</keyword>
<evidence type="ECO:0000256" key="9">
    <source>
        <dbReference type="ARBA" id="ARBA00022989"/>
    </source>
</evidence>
<comment type="caution">
    <text evidence="13">The sequence shown here is derived from an EMBL/GenBank/DDBJ whole genome shotgun (WGS) entry which is preliminary data.</text>
</comment>
<keyword evidence="11 12" id="KW-1006">Bacterial flagellum protein export</keyword>
<comment type="similarity">
    <text evidence="2 12">Belongs to the type III secretion exporter family.</text>
</comment>
<proteinExistence type="inferred from homology"/>
<dbReference type="GO" id="GO:0005886">
    <property type="term" value="C:plasma membrane"/>
    <property type="evidence" value="ECO:0007669"/>
    <property type="project" value="UniProtKB-SubCell"/>
</dbReference>
<gene>
    <name evidence="12 13" type="primary">flhB</name>
    <name evidence="13" type="ORF">I5677_13970</name>
</gene>
<comment type="function">
    <text evidence="12">Required for formation of the rod structure in the basal body of the flagellar apparatus. Together with FliI and FliH, may constitute the export apparatus of flagellin.</text>
</comment>
<evidence type="ECO:0000256" key="11">
    <source>
        <dbReference type="ARBA" id="ARBA00023225"/>
    </source>
</evidence>
<dbReference type="Pfam" id="PF01312">
    <property type="entry name" value="Bac_export_2"/>
    <property type="match status" value="1"/>
</dbReference>
<keyword evidence="13" id="KW-0966">Cell projection</keyword>
<dbReference type="InterPro" id="IPR006136">
    <property type="entry name" value="FlhB"/>
</dbReference>
<evidence type="ECO:0000256" key="2">
    <source>
        <dbReference type="ARBA" id="ARBA00010690"/>
    </source>
</evidence>
<feature type="transmembrane region" description="Helical" evidence="12">
    <location>
        <begin position="229"/>
        <end position="247"/>
    </location>
</feature>
<evidence type="ECO:0000256" key="8">
    <source>
        <dbReference type="ARBA" id="ARBA00022927"/>
    </source>
</evidence>
<evidence type="ECO:0000256" key="5">
    <source>
        <dbReference type="ARBA" id="ARBA00022475"/>
    </source>
</evidence>
<reference evidence="13" key="1">
    <citation type="submission" date="2020-12" db="EMBL/GenBank/DDBJ databases">
        <title>M. sibirica DSM 26468T genome.</title>
        <authorList>
            <person name="Thieme N."/>
            <person name="Rettenmaier R."/>
            <person name="Zverlov V."/>
            <person name="Liebl W."/>
        </authorList>
    </citation>
    <scope>NUCLEOTIDE SEQUENCE</scope>
    <source>
        <strain evidence="13">DSM 26468</strain>
    </source>
</reference>
<evidence type="ECO:0000313" key="14">
    <source>
        <dbReference type="Proteomes" id="UP000623269"/>
    </source>
</evidence>
<sequence length="390" mass="44427">MREEVFDNRQEIYFPNSSHRQISHILPYRLQFFAKEGNGGEKTEEATTKKLNDARLEGQVARSTELITATALITLFLVLKAFMGYISDRFIEAFHSSYQNIDKVAGEEFNTAVSQGLLYDAIMSILMICLPIFLSGLVVAFVVTLMQVKWKISGKTLKPKFSKLNPISGFKKIFSVDKAVTLVMELLKILVIAYICYDTLKDEWKTLVILYDINLEQAIMLIGKMVIDLGLKISLLFLIIGLADFIYQKMKFKKDMRMTKQEVKDEFKNSEGDPQIKSKIRSKMREVSQRRMMQALPQADVVITNPTHFAAAVKYDKETADAPILIAKGADYLAQKIKETAKEHGIEIVENKPLARMLYYNVEIGAEIPPELYQMTAEVLAYVYGLKNKI</sequence>
<keyword evidence="4 12" id="KW-0813">Transport</keyword>
<dbReference type="SUPFAM" id="SSF160544">
    <property type="entry name" value="EscU C-terminal domain-like"/>
    <property type="match status" value="1"/>
</dbReference>
<evidence type="ECO:0000256" key="4">
    <source>
        <dbReference type="ARBA" id="ARBA00022448"/>
    </source>
</evidence>
<dbReference type="Proteomes" id="UP000623269">
    <property type="component" value="Unassembled WGS sequence"/>
</dbReference>
<evidence type="ECO:0000256" key="1">
    <source>
        <dbReference type="ARBA" id="ARBA00004651"/>
    </source>
</evidence>
<keyword evidence="10 12" id="KW-0472">Membrane</keyword>
<evidence type="ECO:0000256" key="12">
    <source>
        <dbReference type="RuleBase" id="RU364091"/>
    </source>
</evidence>
<evidence type="ECO:0000256" key="3">
    <source>
        <dbReference type="ARBA" id="ARBA00021622"/>
    </source>
</evidence>
<dbReference type="NCBIfam" id="TIGR00328">
    <property type="entry name" value="flhB"/>
    <property type="match status" value="1"/>
</dbReference>
<keyword evidence="13" id="KW-0969">Cilium</keyword>
<dbReference type="EMBL" id="JAEAGR010000016">
    <property type="protein sequence ID" value="MBH1942004.1"/>
    <property type="molecule type" value="Genomic_DNA"/>
</dbReference>
<keyword evidence="14" id="KW-1185">Reference proteome</keyword>
<keyword evidence="5 12" id="KW-1003">Cell membrane</keyword>
<keyword evidence="6 12" id="KW-0812">Transmembrane</keyword>
<feature type="transmembrane region" description="Helical" evidence="12">
    <location>
        <begin position="179"/>
        <end position="197"/>
    </location>
</feature>
<feature type="transmembrane region" description="Helical" evidence="12">
    <location>
        <begin position="66"/>
        <end position="86"/>
    </location>
</feature>
<keyword evidence="7 12" id="KW-1005">Bacterial flagellum biogenesis</keyword>
<feature type="transmembrane region" description="Helical" evidence="12">
    <location>
        <begin position="121"/>
        <end position="145"/>
    </location>
</feature>
<dbReference type="GO" id="GO:0044780">
    <property type="term" value="P:bacterial-type flagellum assembly"/>
    <property type="evidence" value="ECO:0007669"/>
    <property type="project" value="InterPro"/>
</dbReference>
<comment type="subcellular location">
    <subcellularLocation>
        <location evidence="1">Cell membrane</location>
        <topology evidence="1">Multi-pass membrane protein</topology>
    </subcellularLocation>
</comment>
<evidence type="ECO:0000256" key="10">
    <source>
        <dbReference type="ARBA" id="ARBA00023136"/>
    </source>
</evidence>
<dbReference type="RefSeq" id="WP_197662249.1">
    <property type="nucleotide sequence ID" value="NZ_JAEAGR010000016.1"/>
</dbReference>
<evidence type="ECO:0000256" key="6">
    <source>
        <dbReference type="ARBA" id="ARBA00022692"/>
    </source>
</evidence>
<name>A0A8J7HEE4_9FIRM</name>
<keyword evidence="13" id="KW-0282">Flagellum</keyword>
<dbReference type="GO" id="GO:0009306">
    <property type="term" value="P:protein secretion"/>
    <property type="evidence" value="ECO:0007669"/>
    <property type="project" value="InterPro"/>
</dbReference>
<dbReference type="Gene3D" id="6.10.250.2080">
    <property type="match status" value="1"/>
</dbReference>
<dbReference type="PRINTS" id="PR00950">
    <property type="entry name" value="TYPE3IMSPROT"/>
</dbReference>
<keyword evidence="9 12" id="KW-1133">Transmembrane helix</keyword>
<dbReference type="PANTHER" id="PTHR30531:SF12">
    <property type="entry name" value="FLAGELLAR BIOSYNTHETIC PROTEIN FLHB"/>
    <property type="match status" value="1"/>
</dbReference>
<protein>
    <recommendedName>
        <fullName evidence="3 12">Flagellar biosynthetic protein FlhB</fullName>
    </recommendedName>
</protein>
<dbReference type="InterPro" id="IPR006135">
    <property type="entry name" value="T3SS_substrate_exporter"/>
</dbReference>
<evidence type="ECO:0000313" key="13">
    <source>
        <dbReference type="EMBL" id="MBH1942004.1"/>
    </source>
</evidence>
<dbReference type="Gene3D" id="3.40.1690.10">
    <property type="entry name" value="secretion proteins EscU"/>
    <property type="match status" value="1"/>
</dbReference>
<dbReference type="PANTHER" id="PTHR30531">
    <property type="entry name" value="FLAGELLAR BIOSYNTHETIC PROTEIN FLHB"/>
    <property type="match status" value="1"/>
</dbReference>
<accession>A0A8J7HEE4</accession>
<organism evidence="13 14">
    <name type="scientific">Mobilitalea sibirica</name>
    <dbReference type="NCBI Taxonomy" id="1462919"/>
    <lineage>
        <taxon>Bacteria</taxon>
        <taxon>Bacillati</taxon>
        <taxon>Bacillota</taxon>
        <taxon>Clostridia</taxon>
        <taxon>Lachnospirales</taxon>
        <taxon>Lachnospiraceae</taxon>
        <taxon>Mobilitalea</taxon>
    </lineage>
</organism>
<evidence type="ECO:0000256" key="7">
    <source>
        <dbReference type="ARBA" id="ARBA00022795"/>
    </source>
</evidence>
<dbReference type="InterPro" id="IPR029025">
    <property type="entry name" value="T3SS_substrate_exporter_C"/>
</dbReference>
<dbReference type="AlphaFoldDB" id="A0A8J7HEE4"/>